<dbReference type="AlphaFoldDB" id="A0AAW1I9L4"/>
<reference evidence="1 2" key="1">
    <citation type="journal article" date="2024" name="BMC Genomics">
        <title>De novo assembly and annotation of Popillia japonica's genome with initial clues to its potential as an invasive pest.</title>
        <authorList>
            <person name="Cucini C."/>
            <person name="Boschi S."/>
            <person name="Funari R."/>
            <person name="Cardaioli E."/>
            <person name="Iannotti N."/>
            <person name="Marturano G."/>
            <person name="Paoli F."/>
            <person name="Bruttini M."/>
            <person name="Carapelli A."/>
            <person name="Frati F."/>
            <person name="Nardi F."/>
        </authorList>
    </citation>
    <scope>NUCLEOTIDE SEQUENCE [LARGE SCALE GENOMIC DNA]</scope>
    <source>
        <strain evidence="1">DMR45628</strain>
    </source>
</reference>
<accession>A0AAW1I9L4</accession>
<comment type="caution">
    <text evidence="1">The sequence shown here is derived from an EMBL/GenBank/DDBJ whole genome shotgun (WGS) entry which is preliminary data.</text>
</comment>
<dbReference type="Proteomes" id="UP001458880">
    <property type="component" value="Unassembled WGS sequence"/>
</dbReference>
<gene>
    <name evidence="1" type="ORF">QE152_g37654</name>
</gene>
<dbReference type="EMBL" id="JASPKY010000747">
    <property type="protein sequence ID" value="KAK9685814.1"/>
    <property type="molecule type" value="Genomic_DNA"/>
</dbReference>
<evidence type="ECO:0000313" key="1">
    <source>
        <dbReference type="EMBL" id="KAK9685814.1"/>
    </source>
</evidence>
<proteinExistence type="predicted"/>
<name>A0AAW1I9L4_POPJA</name>
<keyword evidence="2" id="KW-1185">Reference proteome</keyword>
<protein>
    <submittedName>
        <fullName evidence="1">Uncharacterized protein</fullName>
    </submittedName>
</protein>
<evidence type="ECO:0000313" key="2">
    <source>
        <dbReference type="Proteomes" id="UP001458880"/>
    </source>
</evidence>
<organism evidence="1 2">
    <name type="scientific">Popillia japonica</name>
    <name type="common">Japanese beetle</name>
    <dbReference type="NCBI Taxonomy" id="7064"/>
    <lineage>
        <taxon>Eukaryota</taxon>
        <taxon>Metazoa</taxon>
        <taxon>Ecdysozoa</taxon>
        <taxon>Arthropoda</taxon>
        <taxon>Hexapoda</taxon>
        <taxon>Insecta</taxon>
        <taxon>Pterygota</taxon>
        <taxon>Neoptera</taxon>
        <taxon>Endopterygota</taxon>
        <taxon>Coleoptera</taxon>
        <taxon>Polyphaga</taxon>
        <taxon>Scarabaeiformia</taxon>
        <taxon>Scarabaeidae</taxon>
        <taxon>Rutelinae</taxon>
        <taxon>Popillia</taxon>
    </lineage>
</organism>
<sequence>MLEELEAAATEEWNQVSICIYRGIQVAVYGVCFRVCYVGIILSHNTTYNFEEIFEGKLRNLHTARVL</sequence>